<evidence type="ECO:0000256" key="3">
    <source>
        <dbReference type="ARBA" id="ARBA00023163"/>
    </source>
</evidence>
<sequence length="161" mass="17933">MPVTPPGFLQAALSGSTPIISTGTAPAPAPTGRSQPHRGLRRSRQERHSKDGAKLLLLYDENILDNDPHRESKDMAFAQSYLSRVREALHDVPEQVEEFVSLLSEFEQVGDGQEVMQLFRKLRCILGNRTDLLQDFAAFLHPDQALLCGLVSSSCGFYHWS</sequence>
<dbReference type="Proteomes" id="UP000264840">
    <property type="component" value="Unplaced"/>
</dbReference>
<dbReference type="SUPFAM" id="SSF47762">
    <property type="entry name" value="PAH2 domain"/>
    <property type="match status" value="1"/>
</dbReference>
<evidence type="ECO:0000256" key="1">
    <source>
        <dbReference type="ARBA" id="ARBA00004123"/>
    </source>
</evidence>
<dbReference type="GO" id="GO:0006355">
    <property type="term" value="P:regulation of DNA-templated transcription"/>
    <property type="evidence" value="ECO:0007669"/>
    <property type="project" value="InterPro"/>
</dbReference>
<dbReference type="Gene3D" id="1.20.1160.11">
    <property type="entry name" value="Paired amphipathic helix"/>
    <property type="match status" value="1"/>
</dbReference>
<dbReference type="AlphaFoldDB" id="A0A3Q2UXE9"/>
<dbReference type="GO" id="GO:0005634">
    <property type="term" value="C:nucleus"/>
    <property type="evidence" value="ECO:0007669"/>
    <property type="project" value="UniProtKB-SubCell"/>
</dbReference>
<dbReference type="InterPro" id="IPR052435">
    <property type="entry name" value="YY1-Transcr_Regul"/>
</dbReference>
<name>A0A3Q2UXE9_HAPBU</name>
<organism evidence="7 8">
    <name type="scientific">Haplochromis burtoni</name>
    <name type="common">Burton's mouthbrooder</name>
    <name type="synonym">Chromis burtoni</name>
    <dbReference type="NCBI Taxonomy" id="8153"/>
    <lineage>
        <taxon>Eukaryota</taxon>
        <taxon>Metazoa</taxon>
        <taxon>Chordata</taxon>
        <taxon>Craniata</taxon>
        <taxon>Vertebrata</taxon>
        <taxon>Euteleostomi</taxon>
        <taxon>Actinopterygii</taxon>
        <taxon>Neopterygii</taxon>
        <taxon>Teleostei</taxon>
        <taxon>Neoteleostei</taxon>
        <taxon>Acanthomorphata</taxon>
        <taxon>Ovalentaria</taxon>
        <taxon>Cichlomorphae</taxon>
        <taxon>Cichliformes</taxon>
        <taxon>Cichlidae</taxon>
        <taxon>African cichlids</taxon>
        <taxon>Pseudocrenilabrinae</taxon>
        <taxon>Haplochromini</taxon>
        <taxon>Haplochromis</taxon>
    </lineage>
</organism>
<protein>
    <submittedName>
        <fullName evidence="7">Uncharacterized protein</fullName>
    </submittedName>
</protein>
<dbReference type="PROSITE" id="PS51477">
    <property type="entry name" value="PAH"/>
    <property type="match status" value="1"/>
</dbReference>
<comment type="subcellular location">
    <subcellularLocation>
        <location evidence="1 5">Nucleus</location>
    </subcellularLocation>
</comment>
<evidence type="ECO:0000256" key="2">
    <source>
        <dbReference type="ARBA" id="ARBA00023015"/>
    </source>
</evidence>
<evidence type="ECO:0000256" key="6">
    <source>
        <dbReference type="SAM" id="MobiDB-lite"/>
    </source>
</evidence>
<dbReference type="GeneTree" id="ENSGT00940000164105"/>
<evidence type="ECO:0000256" key="4">
    <source>
        <dbReference type="ARBA" id="ARBA00023242"/>
    </source>
</evidence>
<keyword evidence="4 5" id="KW-0539">Nucleus</keyword>
<evidence type="ECO:0000313" key="8">
    <source>
        <dbReference type="Proteomes" id="UP000264840"/>
    </source>
</evidence>
<dbReference type="PANTHER" id="PTHR16088">
    <property type="entry name" value="YY1 ASSOCIATED PROTEIN-RELATED"/>
    <property type="match status" value="1"/>
</dbReference>
<reference evidence="7" key="2">
    <citation type="submission" date="2025-09" db="UniProtKB">
        <authorList>
            <consortium name="Ensembl"/>
        </authorList>
    </citation>
    <scope>IDENTIFICATION</scope>
</reference>
<dbReference type="Ensembl" id="ENSHBUT00000011971.1">
    <property type="protein sequence ID" value="ENSHBUP00000002510.1"/>
    <property type="gene ID" value="ENSHBUG00000003730.1"/>
</dbReference>
<dbReference type="OMA" id="CGFCHCS"/>
<keyword evidence="3" id="KW-0804">Transcription</keyword>
<dbReference type="InterPro" id="IPR003822">
    <property type="entry name" value="PAH"/>
</dbReference>
<dbReference type="PANTHER" id="PTHR16088:SF3">
    <property type="entry name" value="GON-4-LIKE PROTEIN"/>
    <property type="match status" value="1"/>
</dbReference>
<evidence type="ECO:0000256" key="5">
    <source>
        <dbReference type="PROSITE-ProRule" id="PRU00810"/>
    </source>
</evidence>
<dbReference type="InterPro" id="IPR036600">
    <property type="entry name" value="PAH_sf"/>
</dbReference>
<keyword evidence="2" id="KW-0805">Transcription regulation</keyword>
<feature type="region of interest" description="Disordered" evidence="6">
    <location>
        <begin position="17"/>
        <end position="48"/>
    </location>
</feature>
<evidence type="ECO:0000313" key="7">
    <source>
        <dbReference type="Ensembl" id="ENSHBUP00000002510.1"/>
    </source>
</evidence>
<feature type="compositionally biased region" description="Basic residues" evidence="6">
    <location>
        <begin position="35"/>
        <end position="45"/>
    </location>
</feature>
<proteinExistence type="predicted"/>
<accession>A0A3Q2UXE9</accession>
<dbReference type="GO" id="GO:0003712">
    <property type="term" value="F:transcription coregulator activity"/>
    <property type="evidence" value="ECO:0007669"/>
    <property type="project" value="TreeGrafter"/>
</dbReference>
<dbReference type="STRING" id="8153.ENSHBUP00000002510"/>
<reference evidence="7" key="1">
    <citation type="submission" date="2025-08" db="UniProtKB">
        <authorList>
            <consortium name="Ensembl"/>
        </authorList>
    </citation>
    <scope>IDENTIFICATION</scope>
</reference>
<keyword evidence="8" id="KW-1185">Reference proteome</keyword>